<evidence type="ECO:0000256" key="1">
    <source>
        <dbReference type="ARBA" id="ARBA00022884"/>
    </source>
</evidence>
<reference evidence="4 5" key="1">
    <citation type="journal article" date="2016" name="Nat. Commun.">
        <title>Thousands of microbial genomes shed light on interconnected biogeochemical processes in an aquifer system.</title>
        <authorList>
            <person name="Anantharaman K."/>
            <person name="Brown C.T."/>
            <person name="Hug L.A."/>
            <person name="Sharon I."/>
            <person name="Castelle C.J."/>
            <person name="Probst A.J."/>
            <person name="Thomas B.C."/>
            <person name="Singh A."/>
            <person name="Wilkins M.J."/>
            <person name="Karaoz U."/>
            <person name="Brodie E.L."/>
            <person name="Williams K.H."/>
            <person name="Hubbard S.S."/>
            <person name="Banfield J.F."/>
        </authorList>
    </citation>
    <scope>NUCLEOTIDE SEQUENCE [LARGE SCALE GENOMIC DNA]</scope>
</reference>
<dbReference type="Gene3D" id="3.30.70.330">
    <property type="match status" value="1"/>
</dbReference>
<gene>
    <name evidence="4" type="ORF">A2Z86_10325</name>
</gene>
<dbReference type="GO" id="GO:0003723">
    <property type="term" value="F:RNA binding"/>
    <property type="evidence" value="ECO:0007669"/>
    <property type="project" value="UniProtKB-KW"/>
</dbReference>
<feature type="compositionally biased region" description="Gly residues" evidence="2">
    <location>
        <begin position="86"/>
        <end position="109"/>
    </location>
</feature>
<feature type="region of interest" description="Disordered" evidence="2">
    <location>
        <begin position="70"/>
        <end position="115"/>
    </location>
</feature>
<feature type="domain" description="RRM" evidence="3">
    <location>
        <begin position="1"/>
        <end position="79"/>
    </location>
</feature>
<dbReference type="Pfam" id="PF00076">
    <property type="entry name" value="RRM_1"/>
    <property type="match status" value="1"/>
</dbReference>
<evidence type="ECO:0000259" key="3">
    <source>
        <dbReference type="PROSITE" id="PS50102"/>
    </source>
</evidence>
<dbReference type="InterPro" id="IPR035979">
    <property type="entry name" value="RBD_domain_sf"/>
</dbReference>
<evidence type="ECO:0000313" key="5">
    <source>
        <dbReference type="Proteomes" id="UP000176992"/>
    </source>
</evidence>
<dbReference type="CDD" id="cd21608">
    <property type="entry name" value="RRM2_NsCP33_like"/>
    <property type="match status" value="1"/>
</dbReference>
<dbReference type="Proteomes" id="UP000176992">
    <property type="component" value="Unassembled WGS sequence"/>
</dbReference>
<dbReference type="SUPFAM" id="SSF54928">
    <property type="entry name" value="RNA-binding domain, RBD"/>
    <property type="match status" value="1"/>
</dbReference>
<keyword evidence="1" id="KW-0694">RNA-binding</keyword>
<dbReference type="InterPro" id="IPR052462">
    <property type="entry name" value="SLIRP/GR-RBP-like"/>
</dbReference>
<dbReference type="PANTHER" id="PTHR48027">
    <property type="entry name" value="HETEROGENEOUS NUCLEAR RIBONUCLEOPROTEIN 87F-RELATED"/>
    <property type="match status" value="1"/>
</dbReference>
<accession>A0A1F5YDQ5</accession>
<dbReference type="EMBL" id="MFIV01000138">
    <property type="protein sequence ID" value="OGF98273.1"/>
    <property type="molecule type" value="Genomic_DNA"/>
</dbReference>
<dbReference type="InterPro" id="IPR048289">
    <property type="entry name" value="RRM2_NsCP33-like"/>
</dbReference>
<name>A0A1F5YDQ5_9BACT</name>
<evidence type="ECO:0000313" key="4">
    <source>
        <dbReference type="EMBL" id="OGF98273.1"/>
    </source>
</evidence>
<dbReference type="AlphaFoldDB" id="A0A1F5YDQ5"/>
<dbReference type="InterPro" id="IPR000504">
    <property type="entry name" value="RRM_dom"/>
</dbReference>
<protein>
    <submittedName>
        <fullName evidence="4">RNA-binding protein</fullName>
    </submittedName>
</protein>
<proteinExistence type="predicted"/>
<comment type="caution">
    <text evidence="4">The sequence shown here is derived from an EMBL/GenBank/DDBJ whole genome shotgun (WGS) entry which is preliminary data.</text>
</comment>
<sequence length="115" mass="11884">MNIYAGNLSSQTTEEELREAFEAFGQVTAANIIKDRYSGESRGFGFVEMPTKAEAEAAITGMNGKELGGNTIIVNEARPRADKRPGGGGGGRGGNRGQGGGGGYRGGGGGDRRSW</sequence>
<evidence type="ECO:0000256" key="2">
    <source>
        <dbReference type="SAM" id="MobiDB-lite"/>
    </source>
</evidence>
<dbReference type="InterPro" id="IPR012677">
    <property type="entry name" value="Nucleotide-bd_a/b_plait_sf"/>
</dbReference>
<dbReference type="PROSITE" id="PS50102">
    <property type="entry name" value="RRM"/>
    <property type="match status" value="1"/>
</dbReference>
<dbReference type="SMART" id="SM00360">
    <property type="entry name" value="RRM"/>
    <property type="match status" value="1"/>
</dbReference>
<organism evidence="4 5">
    <name type="scientific">Candidatus Glassbacteria bacterium GWA2_58_10</name>
    <dbReference type="NCBI Taxonomy" id="1817865"/>
    <lineage>
        <taxon>Bacteria</taxon>
        <taxon>Candidatus Glassiibacteriota</taxon>
    </lineage>
</organism>